<organism evidence="2 3">
    <name type="scientific">Daedalea quercina L-15889</name>
    <dbReference type="NCBI Taxonomy" id="1314783"/>
    <lineage>
        <taxon>Eukaryota</taxon>
        <taxon>Fungi</taxon>
        <taxon>Dikarya</taxon>
        <taxon>Basidiomycota</taxon>
        <taxon>Agaricomycotina</taxon>
        <taxon>Agaricomycetes</taxon>
        <taxon>Polyporales</taxon>
        <taxon>Fomitopsis</taxon>
    </lineage>
</organism>
<reference evidence="2 3" key="1">
    <citation type="journal article" date="2016" name="Mol. Biol. Evol.">
        <title>Comparative Genomics of Early-Diverging Mushroom-Forming Fungi Provides Insights into the Origins of Lignocellulose Decay Capabilities.</title>
        <authorList>
            <person name="Nagy L.G."/>
            <person name="Riley R."/>
            <person name="Tritt A."/>
            <person name="Adam C."/>
            <person name="Daum C."/>
            <person name="Floudas D."/>
            <person name="Sun H."/>
            <person name="Yadav J.S."/>
            <person name="Pangilinan J."/>
            <person name="Larsson K.H."/>
            <person name="Matsuura K."/>
            <person name="Barry K."/>
            <person name="Labutti K."/>
            <person name="Kuo R."/>
            <person name="Ohm R.A."/>
            <person name="Bhattacharya S.S."/>
            <person name="Shirouzu T."/>
            <person name="Yoshinaga Y."/>
            <person name="Martin F.M."/>
            <person name="Grigoriev I.V."/>
            <person name="Hibbett D.S."/>
        </authorList>
    </citation>
    <scope>NUCLEOTIDE SEQUENCE [LARGE SCALE GENOMIC DNA]</scope>
    <source>
        <strain evidence="2 3">L-15889</strain>
    </source>
</reference>
<dbReference type="STRING" id="1314783.A0A165PRF0"/>
<evidence type="ECO:0000313" key="2">
    <source>
        <dbReference type="EMBL" id="KZT68541.1"/>
    </source>
</evidence>
<dbReference type="Proteomes" id="UP000076727">
    <property type="component" value="Unassembled WGS sequence"/>
</dbReference>
<evidence type="ECO:0000259" key="1">
    <source>
        <dbReference type="Pfam" id="PF22936"/>
    </source>
</evidence>
<sequence length="62" mass="6856">LDLYDSGASHHMSPYRDKFISFQETPPRPLNAANQQLFQATGMGDIIISVPNDPAPSSQIRL</sequence>
<dbReference type="Pfam" id="PF22936">
    <property type="entry name" value="Pol_BBD"/>
    <property type="match status" value="1"/>
</dbReference>
<dbReference type="InterPro" id="IPR054722">
    <property type="entry name" value="PolX-like_BBD"/>
</dbReference>
<dbReference type="AlphaFoldDB" id="A0A165PRF0"/>
<keyword evidence="3" id="KW-1185">Reference proteome</keyword>
<feature type="domain" description="Retrovirus-related Pol polyprotein from transposon TNT 1-94-like beta-barrel" evidence="1">
    <location>
        <begin position="4"/>
        <end position="53"/>
    </location>
</feature>
<name>A0A165PRF0_9APHY</name>
<feature type="non-terminal residue" evidence="2">
    <location>
        <position position="62"/>
    </location>
</feature>
<evidence type="ECO:0000313" key="3">
    <source>
        <dbReference type="Proteomes" id="UP000076727"/>
    </source>
</evidence>
<gene>
    <name evidence="2" type="ORF">DAEQUDRAFT_648935</name>
</gene>
<accession>A0A165PRF0</accession>
<feature type="non-terminal residue" evidence="2">
    <location>
        <position position="1"/>
    </location>
</feature>
<protein>
    <recommendedName>
        <fullName evidence="1">Retrovirus-related Pol polyprotein from transposon TNT 1-94-like beta-barrel domain-containing protein</fullName>
    </recommendedName>
</protein>
<proteinExistence type="predicted"/>
<dbReference type="OrthoDB" id="3251181at2759"/>
<dbReference type="EMBL" id="KV429065">
    <property type="protein sequence ID" value="KZT68541.1"/>
    <property type="molecule type" value="Genomic_DNA"/>
</dbReference>